<reference evidence="2" key="1">
    <citation type="journal article" date="2011" name="PLoS Genet.">
        <title>Genomic analysis of the necrotrophic fungal pathogens Sclerotinia sclerotiorum and Botrytis cinerea.</title>
        <authorList>
            <person name="Amselem J."/>
            <person name="Cuomo C.A."/>
            <person name="van Kan J.A."/>
            <person name="Viaud M."/>
            <person name="Benito E.P."/>
            <person name="Couloux A."/>
            <person name="Coutinho P.M."/>
            <person name="de Vries R.P."/>
            <person name="Dyer P.S."/>
            <person name="Fillinger S."/>
            <person name="Fournier E."/>
            <person name="Gout L."/>
            <person name="Hahn M."/>
            <person name="Kohn L."/>
            <person name="Lapalu N."/>
            <person name="Plummer K.M."/>
            <person name="Pradier J.M."/>
            <person name="Quevillon E."/>
            <person name="Sharon A."/>
            <person name="Simon A."/>
            <person name="ten Have A."/>
            <person name="Tudzynski B."/>
            <person name="Tudzynski P."/>
            <person name="Wincker P."/>
            <person name="Andrew M."/>
            <person name="Anthouard V."/>
            <person name="Beever R.E."/>
            <person name="Beffa R."/>
            <person name="Benoit I."/>
            <person name="Bouzid O."/>
            <person name="Brault B."/>
            <person name="Chen Z."/>
            <person name="Choquer M."/>
            <person name="Collemare J."/>
            <person name="Cotton P."/>
            <person name="Danchin E.G."/>
            <person name="Da Silva C."/>
            <person name="Gautier A."/>
            <person name="Giraud C."/>
            <person name="Giraud T."/>
            <person name="Gonzalez C."/>
            <person name="Grossetete S."/>
            <person name="Guldener U."/>
            <person name="Henrissat B."/>
            <person name="Howlett B.J."/>
            <person name="Kodira C."/>
            <person name="Kretschmer M."/>
            <person name="Lappartient A."/>
            <person name="Leroch M."/>
            <person name="Levis C."/>
            <person name="Mauceli E."/>
            <person name="Neuveglise C."/>
            <person name="Oeser B."/>
            <person name="Pearson M."/>
            <person name="Poulain J."/>
            <person name="Poussereau N."/>
            <person name="Quesneville H."/>
            <person name="Rascle C."/>
            <person name="Schumacher J."/>
            <person name="Segurens B."/>
            <person name="Sexton A."/>
            <person name="Silva E."/>
            <person name="Sirven C."/>
            <person name="Soanes D.M."/>
            <person name="Talbot N.J."/>
            <person name="Templeton M."/>
            <person name="Yandava C."/>
            <person name="Yarden O."/>
            <person name="Zeng Q."/>
            <person name="Rollins J.A."/>
            <person name="Lebrun M.H."/>
            <person name="Dickman M."/>
        </authorList>
    </citation>
    <scope>NUCLEOTIDE SEQUENCE [LARGE SCALE GENOMIC DNA]</scope>
    <source>
        <strain evidence="2">T4</strain>
    </source>
</reference>
<sequence>MVVAHPQSEQNNPILNKDVALIDQSEQDNLILNTDVALIDQSEQDNLMSIKVVAIEQTRKSLHFQLALRRLGRVVDVRGIMIAIEGLKDVPGMFHI</sequence>
<accession>G2XT09</accession>
<dbReference type="HOGENOM" id="CLU_2359447_0_0_1"/>
<proteinExistence type="predicted"/>
<dbReference type="AlphaFoldDB" id="G2XT09"/>
<gene>
    <name evidence="1" type="ORF">BofuT4_uP009710.1</name>
</gene>
<name>G2XT09_BOTF4</name>
<protein>
    <submittedName>
        <fullName evidence="1">Uncharacterized protein</fullName>
    </submittedName>
</protein>
<organism evidence="1 2">
    <name type="scientific">Botryotinia fuckeliana (strain T4)</name>
    <name type="common">Noble rot fungus</name>
    <name type="synonym">Botrytis cinerea</name>
    <dbReference type="NCBI Taxonomy" id="999810"/>
    <lineage>
        <taxon>Eukaryota</taxon>
        <taxon>Fungi</taxon>
        <taxon>Dikarya</taxon>
        <taxon>Ascomycota</taxon>
        <taxon>Pezizomycotina</taxon>
        <taxon>Leotiomycetes</taxon>
        <taxon>Helotiales</taxon>
        <taxon>Sclerotiniaceae</taxon>
        <taxon>Botrytis</taxon>
    </lineage>
</organism>
<dbReference type="EMBL" id="FQ790265">
    <property type="protein sequence ID" value="CCD43723.1"/>
    <property type="molecule type" value="Genomic_DNA"/>
</dbReference>
<evidence type="ECO:0000313" key="2">
    <source>
        <dbReference type="Proteomes" id="UP000008177"/>
    </source>
</evidence>
<evidence type="ECO:0000313" key="1">
    <source>
        <dbReference type="EMBL" id="CCD43723.1"/>
    </source>
</evidence>
<dbReference type="Proteomes" id="UP000008177">
    <property type="component" value="Unplaced contigs"/>
</dbReference>
<dbReference type="InParanoid" id="G2XT09"/>